<dbReference type="GO" id="GO:0006420">
    <property type="term" value="P:arginyl-tRNA aminoacylation"/>
    <property type="evidence" value="ECO:0007669"/>
    <property type="project" value="InterPro"/>
</dbReference>
<evidence type="ECO:0000259" key="12">
    <source>
        <dbReference type="SMART" id="SM01016"/>
    </source>
</evidence>
<dbReference type="EMBL" id="UOEC01000153">
    <property type="protein sequence ID" value="VAV98475.1"/>
    <property type="molecule type" value="Genomic_DNA"/>
</dbReference>
<evidence type="ECO:0000256" key="7">
    <source>
        <dbReference type="ARBA" id="ARBA00022840"/>
    </source>
</evidence>
<keyword evidence="4" id="KW-0963">Cytoplasm</keyword>
<evidence type="ECO:0000256" key="2">
    <source>
        <dbReference type="ARBA" id="ARBA00005594"/>
    </source>
</evidence>
<evidence type="ECO:0000259" key="11">
    <source>
        <dbReference type="SMART" id="SM00836"/>
    </source>
</evidence>
<evidence type="ECO:0000256" key="3">
    <source>
        <dbReference type="ARBA" id="ARBA00012837"/>
    </source>
</evidence>
<dbReference type="InterPro" id="IPR035684">
    <property type="entry name" value="ArgRS_core"/>
</dbReference>
<accession>A0A3B0SUK1</accession>
<dbReference type="SUPFAM" id="SSF55190">
    <property type="entry name" value="Arginyl-tRNA synthetase (ArgRS), N-terminal 'additional' domain"/>
    <property type="match status" value="1"/>
</dbReference>
<evidence type="ECO:0000256" key="1">
    <source>
        <dbReference type="ARBA" id="ARBA00004496"/>
    </source>
</evidence>
<evidence type="ECO:0000256" key="8">
    <source>
        <dbReference type="ARBA" id="ARBA00022917"/>
    </source>
</evidence>
<evidence type="ECO:0000256" key="9">
    <source>
        <dbReference type="ARBA" id="ARBA00023146"/>
    </source>
</evidence>
<dbReference type="Pfam" id="PF05746">
    <property type="entry name" value="DALR_1"/>
    <property type="match status" value="1"/>
</dbReference>
<dbReference type="SUPFAM" id="SSF47323">
    <property type="entry name" value="Anticodon-binding domain of a subclass of class I aminoacyl-tRNA synthetases"/>
    <property type="match status" value="1"/>
</dbReference>
<name>A0A3B0SUK1_9ZZZZ</name>
<dbReference type="PANTHER" id="PTHR11956">
    <property type="entry name" value="ARGINYL-TRNA SYNTHETASE"/>
    <property type="match status" value="1"/>
</dbReference>
<dbReference type="PROSITE" id="PS00178">
    <property type="entry name" value="AA_TRNA_LIGASE_I"/>
    <property type="match status" value="1"/>
</dbReference>
<dbReference type="PRINTS" id="PR01038">
    <property type="entry name" value="TRNASYNTHARG"/>
</dbReference>
<dbReference type="NCBIfam" id="TIGR00456">
    <property type="entry name" value="argS"/>
    <property type="match status" value="1"/>
</dbReference>
<dbReference type="InterPro" id="IPR005148">
    <property type="entry name" value="Arg-tRNA-synth_N"/>
</dbReference>
<evidence type="ECO:0000256" key="10">
    <source>
        <dbReference type="ARBA" id="ARBA00049339"/>
    </source>
</evidence>
<proteinExistence type="inferred from homology"/>
<dbReference type="EC" id="6.1.1.19" evidence="3"/>
<comment type="catalytic activity">
    <reaction evidence="10">
        <text>tRNA(Arg) + L-arginine + ATP = L-arginyl-tRNA(Arg) + AMP + diphosphate</text>
        <dbReference type="Rhea" id="RHEA:20301"/>
        <dbReference type="Rhea" id="RHEA-COMP:9658"/>
        <dbReference type="Rhea" id="RHEA-COMP:9673"/>
        <dbReference type="ChEBI" id="CHEBI:30616"/>
        <dbReference type="ChEBI" id="CHEBI:32682"/>
        <dbReference type="ChEBI" id="CHEBI:33019"/>
        <dbReference type="ChEBI" id="CHEBI:78442"/>
        <dbReference type="ChEBI" id="CHEBI:78513"/>
        <dbReference type="ChEBI" id="CHEBI:456215"/>
        <dbReference type="EC" id="6.1.1.19"/>
    </reaction>
</comment>
<dbReference type="GO" id="GO:0004814">
    <property type="term" value="F:arginine-tRNA ligase activity"/>
    <property type="evidence" value="ECO:0007669"/>
    <property type="project" value="UniProtKB-EC"/>
</dbReference>
<dbReference type="SMART" id="SM01016">
    <property type="entry name" value="Arg_tRNA_synt_N"/>
    <property type="match status" value="1"/>
</dbReference>
<dbReference type="Gene3D" id="3.40.50.620">
    <property type="entry name" value="HUPs"/>
    <property type="match status" value="1"/>
</dbReference>
<comment type="subcellular location">
    <subcellularLocation>
        <location evidence="1">Cytoplasm</location>
    </subcellularLocation>
</comment>
<dbReference type="Pfam" id="PF03485">
    <property type="entry name" value="Arg_tRNA_synt_N"/>
    <property type="match status" value="1"/>
</dbReference>
<dbReference type="FunFam" id="3.30.1360.70:FF:000003">
    <property type="entry name" value="Arginine--tRNA ligase"/>
    <property type="match status" value="1"/>
</dbReference>
<evidence type="ECO:0000256" key="6">
    <source>
        <dbReference type="ARBA" id="ARBA00022741"/>
    </source>
</evidence>
<dbReference type="SMART" id="SM00836">
    <property type="entry name" value="DALR_1"/>
    <property type="match status" value="1"/>
</dbReference>
<dbReference type="GO" id="GO:0005524">
    <property type="term" value="F:ATP binding"/>
    <property type="evidence" value="ECO:0007669"/>
    <property type="project" value="UniProtKB-KW"/>
</dbReference>
<keyword evidence="9 13" id="KW-0030">Aminoacyl-tRNA synthetase</keyword>
<dbReference type="InterPro" id="IPR001278">
    <property type="entry name" value="Arg-tRNA-ligase"/>
</dbReference>
<dbReference type="AlphaFoldDB" id="A0A3B0SUK1"/>
<dbReference type="InterPro" id="IPR008909">
    <property type="entry name" value="DALR_anticod-bd"/>
</dbReference>
<keyword evidence="5 13" id="KW-0436">Ligase</keyword>
<protein>
    <recommendedName>
        <fullName evidence="3">arginine--tRNA ligase</fullName>
        <ecNumber evidence="3">6.1.1.19</ecNumber>
    </recommendedName>
</protein>
<dbReference type="HAMAP" id="MF_00123">
    <property type="entry name" value="Arg_tRNA_synth"/>
    <property type="match status" value="1"/>
</dbReference>
<reference evidence="13" key="1">
    <citation type="submission" date="2018-06" db="EMBL/GenBank/DDBJ databases">
        <authorList>
            <person name="Zhirakovskaya E."/>
        </authorList>
    </citation>
    <scope>NUCLEOTIDE SEQUENCE</scope>
</reference>
<dbReference type="Pfam" id="PF00750">
    <property type="entry name" value="tRNA-synt_1d"/>
    <property type="match status" value="1"/>
</dbReference>
<dbReference type="InterPro" id="IPR014729">
    <property type="entry name" value="Rossmann-like_a/b/a_fold"/>
</dbReference>
<gene>
    <name evidence="13" type="ORF">MNBD_ALPHA08-605</name>
</gene>
<dbReference type="PANTHER" id="PTHR11956:SF5">
    <property type="entry name" value="ARGININE--TRNA LIGASE, CYTOPLASMIC"/>
    <property type="match status" value="1"/>
</dbReference>
<evidence type="ECO:0000256" key="5">
    <source>
        <dbReference type="ARBA" id="ARBA00022598"/>
    </source>
</evidence>
<dbReference type="InterPro" id="IPR001412">
    <property type="entry name" value="aa-tRNA-synth_I_CS"/>
</dbReference>
<dbReference type="InterPro" id="IPR009080">
    <property type="entry name" value="tRNAsynth_Ia_anticodon-bd"/>
</dbReference>
<comment type="similarity">
    <text evidence="2">Belongs to the class-I aminoacyl-tRNA synthetase family.</text>
</comment>
<keyword evidence="8" id="KW-0648">Protein biosynthesis</keyword>
<feature type="domain" description="DALR anticodon binding" evidence="11">
    <location>
        <begin position="452"/>
        <end position="582"/>
    </location>
</feature>
<sequence>MNLFTHFTGVVKAVLEELVADGQLPQGLDFSRIVVEPPRDPSHGDITTNAAMVLAKPARKSPREIAGVIAAQLEKNADISGVEIAGPGFINMRLDQSYWMKVLAAVLSAGETFGQSKLGNNLPVNVEYVSANPTGPLHVGHCRGAVFGDALSALLEQTGYDVTREYYINDAGGQIDVLANSAFIRYREALGEEIGKIPDGLYPGDYLVPVGQALKQEFGDKLLNMAEDQRMELLRQRSISMMMDLIRADLATLNIKQDVFFSEKKLHDEGGIVKAIASMKDAGLIYEGRLPPPKGKLPDDWEDREQTLFKSSEFGDDVDRALVKSDGSYTYFAADVAYTKDKIDRGFKQLIYVLGADHGGYVKRLQAVAKALSGGEVQLTVRLCQLVNLFRAGVPFKMSKRAGTFVTLRDVVDEVGPDVVRFMMLYRKNEASLDFDFQKVTEQSRENPVFYVQYAHARICSVFRNAEKDLNQDLTEISVDADQLSCLNDDAELAIIRRVAEYPRILEAAALAHEPHRVAFYLYDLASDFHSLWNKGKDKPNLRFILQNSLEVTHARLALLRAVRYILSNGLRILGVTPVKEM</sequence>
<keyword evidence="7" id="KW-0067">ATP-binding</keyword>
<evidence type="ECO:0000256" key="4">
    <source>
        <dbReference type="ARBA" id="ARBA00022490"/>
    </source>
</evidence>
<evidence type="ECO:0000313" key="13">
    <source>
        <dbReference type="EMBL" id="VAV98475.1"/>
    </source>
</evidence>
<dbReference type="CDD" id="cd00671">
    <property type="entry name" value="ArgRS_core"/>
    <property type="match status" value="1"/>
</dbReference>
<dbReference type="GO" id="GO:0005737">
    <property type="term" value="C:cytoplasm"/>
    <property type="evidence" value="ECO:0007669"/>
    <property type="project" value="UniProtKB-SubCell"/>
</dbReference>
<organism evidence="13">
    <name type="scientific">hydrothermal vent metagenome</name>
    <dbReference type="NCBI Taxonomy" id="652676"/>
    <lineage>
        <taxon>unclassified sequences</taxon>
        <taxon>metagenomes</taxon>
        <taxon>ecological metagenomes</taxon>
    </lineage>
</organism>
<dbReference type="Gene3D" id="1.10.730.10">
    <property type="entry name" value="Isoleucyl-tRNA Synthetase, Domain 1"/>
    <property type="match status" value="1"/>
</dbReference>
<dbReference type="FunFam" id="1.10.730.10:FF:000008">
    <property type="entry name" value="Arginine--tRNA ligase"/>
    <property type="match status" value="1"/>
</dbReference>
<keyword evidence="6" id="KW-0547">Nucleotide-binding</keyword>
<dbReference type="SUPFAM" id="SSF52374">
    <property type="entry name" value="Nucleotidylyl transferase"/>
    <property type="match status" value="1"/>
</dbReference>
<dbReference type="InterPro" id="IPR036695">
    <property type="entry name" value="Arg-tRNA-synth_N_sf"/>
</dbReference>
<dbReference type="Gene3D" id="3.30.1360.70">
    <property type="entry name" value="Arginyl tRNA synthetase N-terminal domain"/>
    <property type="match status" value="1"/>
</dbReference>
<feature type="domain" description="Arginyl tRNA synthetase N-terminal" evidence="12">
    <location>
        <begin position="5"/>
        <end position="94"/>
    </location>
</feature>